<sequence length="333" mass="38289">MSAVKIGYNDQYQNPVDYLCIQQSNVHYIRSTASSIIDEEEQQKRDRLIQAATDRLRQKLLESKYETLMSQIVELQSKLDIIKLETSISLKSMNTNHLDHFEKRLENHKLKLHSIVNSNDKKVEENKTKFSSSLSSFSSTISSILSLRSTSDEDEKDYFASLGHQPMRRRRHSKQQERICHVPIVTIDENYYTKEPSDNGRNGLLVLHSIHDNNSQSDYNNGVINNDGTTSLLSTRSALDTRNALDDTLSFLNDLASDSDDGGFRQDIIHLLDTMHPVHHQQTQPKCFFQTRRTCFVKKALTNIVSSSWKWIRFALIMTLAILINLRKGPSLF</sequence>
<dbReference type="OrthoDB" id="2232221at2759"/>
<keyword evidence="3" id="KW-1185">Reference proteome</keyword>
<dbReference type="Proteomes" id="UP000603453">
    <property type="component" value="Unassembled WGS sequence"/>
</dbReference>
<proteinExistence type="predicted"/>
<comment type="caution">
    <text evidence="2">The sequence shown here is derived from an EMBL/GenBank/DDBJ whole genome shotgun (WGS) entry which is preliminary data.</text>
</comment>
<reference evidence="2" key="1">
    <citation type="submission" date="2020-12" db="EMBL/GenBank/DDBJ databases">
        <title>Metabolic potential, ecology and presence of endohyphal bacteria is reflected in genomic diversity of Mucoromycotina.</title>
        <authorList>
            <person name="Muszewska A."/>
            <person name="Okrasinska A."/>
            <person name="Steczkiewicz K."/>
            <person name="Drgas O."/>
            <person name="Orlowska M."/>
            <person name="Perlinska-Lenart U."/>
            <person name="Aleksandrzak-Piekarczyk T."/>
            <person name="Szatraj K."/>
            <person name="Zielenkiewicz U."/>
            <person name="Pilsyk S."/>
            <person name="Malc E."/>
            <person name="Mieczkowski P."/>
            <person name="Kruszewska J.S."/>
            <person name="Biernat P."/>
            <person name="Pawlowska J."/>
        </authorList>
    </citation>
    <scope>NUCLEOTIDE SEQUENCE</scope>
    <source>
        <strain evidence="2">WA0000017839</strain>
    </source>
</reference>
<gene>
    <name evidence="2" type="ORF">INT47_002379</name>
</gene>
<feature type="coiled-coil region" evidence="1">
    <location>
        <begin position="58"/>
        <end position="85"/>
    </location>
</feature>
<protein>
    <submittedName>
        <fullName evidence="2">Uncharacterized protein</fullName>
    </submittedName>
</protein>
<evidence type="ECO:0000256" key="1">
    <source>
        <dbReference type="SAM" id="Coils"/>
    </source>
</evidence>
<evidence type="ECO:0000313" key="3">
    <source>
        <dbReference type="Proteomes" id="UP000603453"/>
    </source>
</evidence>
<dbReference type="AlphaFoldDB" id="A0A8H7QRZ1"/>
<evidence type="ECO:0000313" key="2">
    <source>
        <dbReference type="EMBL" id="KAG2197672.1"/>
    </source>
</evidence>
<organism evidence="2 3">
    <name type="scientific">Mucor saturninus</name>
    <dbReference type="NCBI Taxonomy" id="64648"/>
    <lineage>
        <taxon>Eukaryota</taxon>
        <taxon>Fungi</taxon>
        <taxon>Fungi incertae sedis</taxon>
        <taxon>Mucoromycota</taxon>
        <taxon>Mucoromycotina</taxon>
        <taxon>Mucoromycetes</taxon>
        <taxon>Mucorales</taxon>
        <taxon>Mucorineae</taxon>
        <taxon>Mucoraceae</taxon>
        <taxon>Mucor</taxon>
    </lineage>
</organism>
<accession>A0A8H7QRZ1</accession>
<keyword evidence="1" id="KW-0175">Coiled coil</keyword>
<name>A0A8H7QRZ1_9FUNG</name>
<dbReference type="EMBL" id="JAEPRD010000124">
    <property type="protein sequence ID" value="KAG2197672.1"/>
    <property type="molecule type" value="Genomic_DNA"/>
</dbReference>